<organism evidence="2 3">
    <name type="scientific">Trifolium medium</name>
    <dbReference type="NCBI Taxonomy" id="97028"/>
    <lineage>
        <taxon>Eukaryota</taxon>
        <taxon>Viridiplantae</taxon>
        <taxon>Streptophyta</taxon>
        <taxon>Embryophyta</taxon>
        <taxon>Tracheophyta</taxon>
        <taxon>Spermatophyta</taxon>
        <taxon>Magnoliopsida</taxon>
        <taxon>eudicotyledons</taxon>
        <taxon>Gunneridae</taxon>
        <taxon>Pentapetalae</taxon>
        <taxon>rosids</taxon>
        <taxon>fabids</taxon>
        <taxon>Fabales</taxon>
        <taxon>Fabaceae</taxon>
        <taxon>Papilionoideae</taxon>
        <taxon>50 kb inversion clade</taxon>
        <taxon>NPAAA clade</taxon>
        <taxon>Hologalegina</taxon>
        <taxon>IRL clade</taxon>
        <taxon>Trifolieae</taxon>
        <taxon>Trifolium</taxon>
    </lineage>
</organism>
<proteinExistence type="predicted"/>
<accession>A0A392RAD6</accession>
<feature type="region of interest" description="Disordered" evidence="1">
    <location>
        <begin position="18"/>
        <end position="38"/>
    </location>
</feature>
<sequence>HRPAAVDFNQFAYVPNPTKTRRVAPDTRRVATDTHNTRKARPTAVDLNQYAYVPKQRLEE</sequence>
<dbReference type="Proteomes" id="UP000265520">
    <property type="component" value="Unassembled WGS sequence"/>
</dbReference>
<dbReference type="AlphaFoldDB" id="A0A392RAD6"/>
<dbReference type="EMBL" id="LXQA010200595">
    <property type="protein sequence ID" value="MCI32994.1"/>
    <property type="molecule type" value="Genomic_DNA"/>
</dbReference>
<feature type="non-terminal residue" evidence="2">
    <location>
        <position position="1"/>
    </location>
</feature>
<evidence type="ECO:0000313" key="3">
    <source>
        <dbReference type="Proteomes" id="UP000265520"/>
    </source>
</evidence>
<name>A0A392RAD6_9FABA</name>
<keyword evidence="3" id="KW-1185">Reference proteome</keyword>
<evidence type="ECO:0000313" key="2">
    <source>
        <dbReference type="EMBL" id="MCI32994.1"/>
    </source>
</evidence>
<feature type="compositionally biased region" description="Basic and acidic residues" evidence="1">
    <location>
        <begin position="23"/>
        <end position="36"/>
    </location>
</feature>
<reference evidence="2 3" key="1">
    <citation type="journal article" date="2018" name="Front. Plant Sci.">
        <title>Red Clover (Trifolium pratense) and Zigzag Clover (T. medium) - A Picture of Genomic Similarities and Differences.</title>
        <authorList>
            <person name="Dluhosova J."/>
            <person name="Istvanek J."/>
            <person name="Nedelnik J."/>
            <person name="Repkova J."/>
        </authorList>
    </citation>
    <scope>NUCLEOTIDE SEQUENCE [LARGE SCALE GENOMIC DNA]</scope>
    <source>
        <strain evidence="3">cv. 10/8</strain>
        <tissue evidence="2">Leaf</tissue>
    </source>
</reference>
<comment type="caution">
    <text evidence="2">The sequence shown here is derived from an EMBL/GenBank/DDBJ whole genome shotgun (WGS) entry which is preliminary data.</text>
</comment>
<protein>
    <submittedName>
        <fullName evidence="2">5'-3' exoribonuclease 3-like</fullName>
    </submittedName>
</protein>
<evidence type="ECO:0000256" key="1">
    <source>
        <dbReference type="SAM" id="MobiDB-lite"/>
    </source>
</evidence>